<dbReference type="InterPro" id="IPR011856">
    <property type="entry name" value="tRNA_endonuc-like_dom_sf"/>
</dbReference>
<dbReference type="InterPro" id="IPR011335">
    <property type="entry name" value="Restrct_endonuc-II-like"/>
</dbReference>
<sequence>MEQDTLNIDIIKSSGERVKFSLEKLRASLHRSGADNDVVNRILDKVRDELYQGISTKEIYNRAYALLKKEKRYYASKYKLKKAIYELGPTGFPFENFIAALLKYSGFNTKVGQVLEGDCVSHEIDVVANKNGNTTIVECKFHSEEGRNCNVKVPLYIASRFQDVKNQWDKKQHKTTLTQGWVVTNTRFTKDALQYGNCIGLHLLSWDYPKNDGLKDRIDRLGLYPITVSTLLTKREKQFLLTRDVVLCRDLIGDAFYLDHLGVSDVRKTKILNEIKNLCHHESR</sequence>
<keyword evidence="5" id="KW-0540">Nuclease</keyword>
<dbReference type="Pfam" id="PF03477">
    <property type="entry name" value="ATP-cone"/>
    <property type="match status" value="1"/>
</dbReference>
<dbReference type="GO" id="GO:0005524">
    <property type="term" value="F:ATP binding"/>
    <property type="evidence" value="ECO:0007669"/>
    <property type="project" value="UniProtKB-UniRule"/>
</dbReference>
<evidence type="ECO:0000259" key="4">
    <source>
        <dbReference type="PROSITE" id="PS51161"/>
    </source>
</evidence>
<accession>A0A1I4ZV73</accession>
<dbReference type="Proteomes" id="UP000198705">
    <property type="component" value="Unassembled WGS sequence"/>
</dbReference>
<keyword evidence="5" id="KW-0255">Endonuclease</keyword>
<dbReference type="Gene3D" id="3.40.1350.10">
    <property type="match status" value="1"/>
</dbReference>
<evidence type="ECO:0000256" key="1">
    <source>
        <dbReference type="ARBA" id="ARBA00022741"/>
    </source>
</evidence>
<feature type="domain" description="ATP-cone" evidence="4">
    <location>
        <begin position="8"/>
        <end position="86"/>
    </location>
</feature>
<keyword evidence="6" id="KW-1185">Reference proteome</keyword>
<gene>
    <name evidence="5" type="ORF">SAMN04487989_1011110</name>
</gene>
<dbReference type="GO" id="GO:0003677">
    <property type="term" value="F:DNA binding"/>
    <property type="evidence" value="ECO:0007669"/>
    <property type="project" value="InterPro"/>
</dbReference>
<name>A0A1I4ZV73_9FLAO</name>
<dbReference type="InterPro" id="IPR005144">
    <property type="entry name" value="ATP-cone_dom"/>
</dbReference>
<dbReference type="RefSeq" id="WP_092206608.1">
    <property type="nucleotide sequence ID" value="NZ_FOVN01000001.1"/>
</dbReference>
<keyword evidence="5" id="KW-0378">Hydrolase</keyword>
<evidence type="ECO:0000256" key="3">
    <source>
        <dbReference type="PROSITE-ProRule" id="PRU00492"/>
    </source>
</evidence>
<dbReference type="PROSITE" id="PS51161">
    <property type="entry name" value="ATP_CONE"/>
    <property type="match status" value="1"/>
</dbReference>
<dbReference type="SUPFAM" id="SSF52980">
    <property type="entry name" value="Restriction endonuclease-like"/>
    <property type="match status" value="1"/>
</dbReference>
<dbReference type="InterPro" id="IPR007560">
    <property type="entry name" value="Restrct_endonuc_IV_Mrr"/>
</dbReference>
<keyword evidence="2 3" id="KW-0067">ATP-binding</keyword>
<dbReference type="AlphaFoldDB" id="A0A1I4ZV73"/>
<dbReference type="CDD" id="cd22308">
    <property type="entry name" value="Af1548-like"/>
    <property type="match status" value="1"/>
</dbReference>
<protein>
    <submittedName>
        <fullName evidence="5">Restriction endonuclease</fullName>
    </submittedName>
</protein>
<dbReference type="OrthoDB" id="320396at2"/>
<reference evidence="6" key="1">
    <citation type="submission" date="2016-10" db="EMBL/GenBank/DDBJ databases">
        <authorList>
            <person name="Varghese N."/>
            <person name="Submissions S."/>
        </authorList>
    </citation>
    <scope>NUCLEOTIDE SEQUENCE [LARGE SCALE GENOMIC DNA]</scope>
    <source>
        <strain evidence="6">DSM 23925</strain>
    </source>
</reference>
<dbReference type="GO" id="GO:0009307">
    <property type="term" value="P:DNA restriction-modification system"/>
    <property type="evidence" value="ECO:0007669"/>
    <property type="project" value="InterPro"/>
</dbReference>
<keyword evidence="1 3" id="KW-0547">Nucleotide-binding</keyword>
<dbReference type="STRING" id="649333.SAMN04487989_1011110"/>
<dbReference type="EMBL" id="FOVN01000001">
    <property type="protein sequence ID" value="SFN54121.1"/>
    <property type="molecule type" value="Genomic_DNA"/>
</dbReference>
<proteinExistence type="predicted"/>
<dbReference type="Pfam" id="PF04471">
    <property type="entry name" value="Mrr_cat"/>
    <property type="match status" value="1"/>
</dbReference>
<evidence type="ECO:0000313" key="5">
    <source>
        <dbReference type="EMBL" id="SFN54121.1"/>
    </source>
</evidence>
<dbReference type="GO" id="GO:0004519">
    <property type="term" value="F:endonuclease activity"/>
    <property type="evidence" value="ECO:0007669"/>
    <property type="project" value="UniProtKB-KW"/>
</dbReference>
<evidence type="ECO:0000256" key="2">
    <source>
        <dbReference type="ARBA" id="ARBA00022840"/>
    </source>
</evidence>
<organism evidence="5 6">
    <name type="scientific">Bizionia echini</name>
    <dbReference type="NCBI Taxonomy" id="649333"/>
    <lineage>
        <taxon>Bacteria</taxon>
        <taxon>Pseudomonadati</taxon>
        <taxon>Bacteroidota</taxon>
        <taxon>Flavobacteriia</taxon>
        <taxon>Flavobacteriales</taxon>
        <taxon>Flavobacteriaceae</taxon>
        <taxon>Bizionia</taxon>
    </lineage>
</organism>
<evidence type="ECO:0000313" key="6">
    <source>
        <dbReference type="Proteomes" id="UP000198705"/>
    </source>
</evidence>